<keyword evidence="6" id="KW-1185">Reference proteome</keyword>
<protein>
    <recommendedName>
        <fullName evidence="7">Metal-response element-binding transcription factor 2</fullName>
    </recommendedName>
</protein>
<dbReference type="AlphaFoldDB" id="A0AAV1ZG46"/>
<evidence type="ECO:0000256" key="2">
    <source>
        <dbReference type="ARBA" id="ARBA00022771"/>
    </source>
</evidence>
<keyword evidence="3" id="KW-0862">Zinc</keyword>
<dbReference type="EMBL" id="CAXIEN010000050">
    <property type="protein sequence ID" value="CAL1270663.1"/>
    <property type="molecule type" value="Genomic_DNA"/>
</dbReference>
<gene>
    <name evidence="5" type="ORF">LARSCL_LOCUS5422</name>
</gene>
<feature type="region of interest" description="Disordered" evidence="4">
    <location>
        <begin position="287"/>
        <end position="342"/>
    </location>
</feature>
<feature type="compositionally biased region" description="Polar residues" evidence="4">
    <location>
        <begin position="287"/>
        <end position="305"/>
    </location>
</feature>
<evidence type="ECO:0008006" key="7">
    <source>
        <dbReference type="Google" id="ProtNLM"/>
    </source>
</evidence>
<keyword evidence="2" id="KW-0863">Zinc-finger</keyword>
<dbReference type="Gene3D" id="3.90.980.20">
    <property type="match status" value="1"/>
</dbReference>
<feature type="compositionally biased region" description="Polar residues" evidence="4">
    <location>
        <begin position="314"/>
        <end position="323"/>
    </location>
</feature>
<reference evidence="5 6" key="1">
    <citation type="submission" date="2024-04" db="EMBL/GenBank/DDBJ databases">
        <authorList>
            <person name="Rising A."/>
            <person name="Reimegard J."/>
            <person name="Sonavane S."/>
            <person name="Akerstrom W."/>
            <person name="Nylinder S."/>
            <person name="Hedman E."/>
            <person name="Kallberg Y."/>
        </authorList>
    </citation>
    <scope>NUCLEOTIDE SEQUENCE [LARGE SCALE GENOMIC DNA]</scope>
</reference>
<sequence length="416" mass="47365">MKDINRTSQAFCYCGQPGDEKMNMLYCVKCKRWLHEECVKCLDVPLLLGDRFYILICSVCNAGSEFLARIEMTWCDIIHLVLYNLTVTHKKKYFDLDKSILPFIVDNWGKLHVLGPAASVESDARRNKILEALLKDSKRFKSGREIKKSKNIFGLRQRIPPEAPSVQPSAAKVQNDVIIWEFSVKERAYQILRSKKSKSMKEATKNGKSKANPTTRAKLHPSTQSRSKDIKDIVSKCRGGHPYNENGVHKAKHRVKRTNISSFREETACWGLLDSLIPVPPDFTSKNNPFLQSCKGSTTNRTNSQSRKRRHNGENVSSKATQNDNHKLSKPPHSGSLLQKKNSETFSDTKDYLSQNSKGDDVCILGKRVTTNGKVQYLLQRNREKVENAVQAKDPPFMITICCHCPKCKIINKLYF</sequence>
<name>A0AAV1ZG46_9ARAC</name>
<evidence type="ECO:0000256" key="4">
    <source>
        <dbReference type="SAM" id="MobiDB-lite"/>
    </source>
</evidence>
<dbReference type="InterPro" id="IPR019786">
    <property type="entry name" value="Zinc_finger_PHD-type_CS"/>
</dbReference>
<feature type="compositionally biased region" description="Polar residues" evidence="4">
    <location>
        <begin position="209"/>
        <end position="225"/>
    </location>
</feature>
<accession>A0AAV1ZG46</accession>
<evidence type="ECO:0000313" key="6">
    <source>
        <dbReference type="Proteomes" id="UP001497382"/>
    </source>
</evidence>
<comment type="caution">
    <text evidence="5">The sequence shown here is derived from an EMBL/GenBank/DDBJ whole genome shotgun (WGS) entry which is preliminary data.</text>
</comment>
<dbReference type="Proteomes" id="UP001497382">
    <property type="component" value="Unassembled WGS sequence"/>
</dbReference>
<keyword evidence="1" id="KW-0479">Metal-binding</keyword>
<dbReference type="PROSITE" id="PS01359">
    <property type="entry name" value="ZF_PHD_1"/>
    <property type="match status" value="1"/>
</dbReference>
<dbReference type="SUPFAM" id="SSF57903">
    <property type="entry name" value="FYVE/PHD zinc finger"/>
    <property type="match status" value="1"/>
</dbReference>
<evidence type="ECO:0000256" key="1">
    <source>
        <dbReference type="ARBA" id="ARBA00022723"/>
    </source>
</evidence>
<feature type="region of interest" description="Disordered" evidence="4">
    <location>
        <begin position="195"/>
        <end position="230"/>
    </location>
</feature>
<dbReference type="FunFam" id="3.90.980.20:FF:000001">
    <property type="entry name" value="metal-response element-binding transcription factor 2 isoform X1"/>
    <property type="match status" value="1"/>
</dbReference>
<dbReference type="GO" id="GO:0008270">
    <property type="term" value="F:zinc ion binding"/>
    <property type="evidence" value="ECO:0007669"/>
    <property type="project" value="UniProtKB-KW"/>
</dbReference>
<evidence type="ECO:0000313" key="5">
    <source>
        <dbReference type="EMBL" id="CAL1270663.1"/>
    </source>
</evidence>
<proteinExistence type="predicted"/>
<dbReference type="InterPro" id="IPR011011">
    <property type="entry name" value="Znf_FYVE_PHD"/>
</dbReference>
<evidence type="ECO:0000256" key="3">
    <source>
        <dbReference type="ARBA" id="ARBA00022833"/>
    </source>
</evidence>
<organism evidence="5 6">
    <name type="scientific">Larinioides sclopetarius</name>
    <dbReference type="NCBI Taxonomy" id="280406"/>
    <lineage>
        <taxon>Eukaryota</taxon>
        <taxon>Metazoa</taxon>
        <taxon>Ecdysozoa</taxon>
        <taxon>Arthropoda</taxon>
        <taxon>Chelicerata</taxon>
        <taxon>Arachnida</taxon>
        <taxon>Araneae</taxon>
        <taxon>Araneomorphae</taxon>
        <taxon>Entelegynae</taxon>
        <taxon>Araneoidea</taxon>
        <taxon>Araneidae</taxon>
        <taxon>Larinioides</taxon>
    </lineage>
</organism>